<feature type="transmembrane region" description="Helical" evidence="1">
    <location>
        <begin position="121"/>
        <end position="139"/>
    </location>
</feature>
<feature type="transmembrane region" description="Helical" evidence="1">
    <location>
        <begin position="292"/>
        <end position="316"/>
    </location>
</feature>
<feature type="domain" description="DUF418" evidence="2">
    <location>
        <begin position="243"/>
        <end position="404"/>
    </location>
</feature>
<feature type="transmembrane region" description="Helical" evidence="1">
    <location>
        <begin position="17"/>
        <end position="35"/>
    </location>
</feature>
<dbReference type="RefSeq" id="WP_253617202.1">
    <property type="nucleotide sequence ID" value="NZ_JAMZDE010000001.1"/>
</dbReference>
<dbReference type="InterPro" id="IPR052529">
    <property type="entry name" value="Bact_Transport_Assoc"/>
</dbReference>
<dbReference type="AlphaFoldDB" id="A0A9X2FV87"/>
<gene>
    <name evidence="3" type="ORF">NJR55_01440</name>
</gene>
<dbReference type="PANTHER" id="PTHR30590:SF2">
    <property type="entry name" value="INNER MEMBRANE PROTEIN"/>
    <property type="match status" value="1"/>
</dbReference>
<dbReference type="Pfam" id="PF04235">
    <property type="entry name" value="DUF418"/>
    <property type="match status" value="1"/>
</dbReference>
<feature type="transmembrane region" description="Helical" evidence="1">
    <location>
        <begin position="146"/>
        <end position="165"/>
    </location>
</feature>
<evidence type="ECO:0000256" key="1">
    <source>
        <dbReference type="SAM" id="Phobius"/>
    </source>
</evidence>
<proteinExistence type="predicted"/>
<dbReference type="InterPro" id="IPR007349">
    <property type="entry name" value="DUF418"/>
</dbReference>
<evidence type="ECO:0000313" key="3">
    <source>
        <dbReference type="EMBL" id="MCP1338245.1"/>
    </source>
</evidence>
<accession>A0A9X2FV87</accession>
<feature type="transmembrane region" description="Helical" evidence="1">
    <location>
        <begin position="260"/>
        <end position="280"/>
    </location>
</feature>
<dbReference type="PANTHER" id="PTHR30590">
    <property type="entry name" value="INNER MEMBRANE PROTEIN"/>
    <property type="match status" value="1"/>
</dbReference>
<feature type="transmembrane region" description="Helical" evidence="1">
    <location>
        <begin position="337"/>
        <end position="356"/>
    </location>
</feature>
<reference evidence="3" key="1">
    <citation type="submission" date="2022-06" db="EMBL/GenBank/DDBJ databases">
        <title>Idiomarina rhizosphaerae M1R2S28.</title>
        <authorList>
            <person name="Sun J.-Q."/>
            <person name="Li L.-F."/>
        </authorList>
    </citation>
    <scope>NUCLEOTIDE SEQUENCE</scope>
    <source>
        <strain evidence="3">M1R2S28</strain>
    </source>
</reference>
<comment type="caution">
    <text evidence="3">The sequence shown here is derived from an EMBL/GenBank/DDBJ whole genome shotgun (WGS) entry which is preliminary data.</text>
</comment>
<sequence>MTACSINSSQRIELLDILRGFSLLGILLMNMAFFQSPLTTTSLGVEGNESGIDYAIAWSLFVFAEGKFYTMFSLLFGIGFVIFYDRATQNSNLPKWLFFRRIIVLGLIGVAHAVFVWAGDILFIYSIAGLFLLFFVGTSASRLWKWGLFFIALPVALLWLSAVSVHSSNQTSEEIQQYRIEANEIQSSLSEVAGFANEAYATGVYEKVTEARIEEFSLIFSSEIVFTLSTFLGLFLLGAAFSRSGVFASTEPQTKVYKKLLIWGGIPGISAALYASALPATEMLLPTVNAALLYSLMQISSLGLCVAYMAFIALMLCRSKNQNSILKNMAPAGRMALTNYLLQSLCFTTLFYGYGFGLYGDLGRLEMILLALVFWLLQLKLSQWWLQYFNYGPFEWLWRLATYGRWQAFKKVTS</sequence>
<keyword evidence="1" id="KW-0472">Membrane</keyword>
<name>A0A9X2FV87_9GAMM</name>
<protein>
    <submittedName>
        <fullName evidence="3">DUF418 domain-containing protein</fullName>
    </submittedName>
</protein>
<dbReference type="Proteomes" id="UP001139474">
    <property type="component" value="Unassembled WGS sequence"/>
</dbReference>
<dbReference type="EMBL" id="JAMZDE010000001">
    <property type="protein sequence ID" value="MCP1338245.1"/>
    <property type="molecule type" value="Genomic_DNA"/>
</dbReference>
<keyword evidence="1" id="KW-0812">Transmembrane</keyword>
<evidence type="ECO:0000259" key="2">
    <source>
        <dbReference type="Pfam" id="PF04235"/>
    </source>
</evidence>
<feature type="transmembrane region" description="Helical" evidence="1">
    <location>
        <begin position="55"/>
        <end position="84"/>
    </location>
</feature>
<feature type="transmembrane region" description="Helical" evidence="1">
    <location>
        <begin position="224"/>
        <end position="248"/>
    </location>
</feature>
<evidence type="ECO:0000313" key="4">
    <source>
        <dbReference type="Proteomes" id="UP001139474"/>
    </source>
</evidence>
<keyword evidence="1" id="KW-1133">Transmembrane helix</keyword>
<organism evidence="3 4">
    <name type="scientific">Idiomarina rhizosphaerae</name>
    <dbReference type="NCBI Taxonomy" id="2961572"/>
    <lineage>
        <taxon>Bacteria</taxon>
        <taxon>Pseudomonadati</taxon>
        <taxon>Pseudomonadota</taxon>
        <taxon>Gammaproteobacteria</taxon>
        <taxon>Alteromonadales</taxon>
        <taxon>Idiomarinaceae</taxon>
        <taxon>Idiomarina</taxon>
    </lineage>
</organism>
<keyword evidence="4" id="KW-1185">Reference proteome</keyword>
<feature type="transmembrane region" description="Helical" evidence="1">
    <location>
        <begin position="96"/>
        <end position="115"/>
    </location>
</feature>